<dbReference type="PANTHER" id="PTHR43479">
    <property type="entry name" value="ACREF/ENVCD OPERON REPRESSOR-RELATED"/>
    <property type="match status" value="1"/>
</dbReference>
<proteinExistence type="predicted"/>
<gene>
    <name evidence="4" type="ORF">H1191_18295</name>
</gene>
<dbReference type="AlphaFoldDB" id="A0A7W1WUE9"/>
<dbReference type="InterPro" id="IPR001647">
    <property type="entry name" value="HTH_TetR"/>
</dbReference>
<dbReference type="Gene3D" id="1.10.357.10">
    <property type="entry name" value="Tetracycline Repressor, domain 2"/>
    <property type="match status" value="1"/>
</dbReference>
<evidence type="ECO:0000313" key="4">
    <source>
        <dbReference type="EMBL" id="MBA4496222.1"/>
    </source>
</evidence>
<reference evidence="4 5" key="1">
    <citation type="submission" date="2020-07" db="EMBL/GenBank/DDBJ databases">
        <authorList>
            <person name="Feng H."/>
        </authorList>
    </citation>
    <scope>NUCLEOTIDE SEQUENCE [LARGE SCALE GENOMIC DNA]</scope>
    <source>
        <strain evidence="5">s-10</strain>
    </source>
</reference>
<dbReference type="PRINTS" id="PR00455">
    <property type="entry name" value="HTHTETR"/>
</dbReference>
<feature type="domain" description="HTH tetR-type" evidence="3">
    <location>
        <begin position="9"/>
        <end position="69"/>
    </location>
</feature>
<evidence type="ECO:0000256" key="1">
    <source>
        <dbReference type="ARBA" id="ARBA00023125"/>
    </source>
</evidence>
<dbReference type="Pfam" id="PF00440">
    <property type="entry name" value="TetR_N"/>
    <property type="match status" value="1"/>
</dbReference>
<keyword evidence="5" id="KW-1185">Reference proteome</keyword>
<evidence type="ECO:0000259" key="3">
    <source>
        <dbReference type="PROSITE" id="PS50977"/>
    </source>
</evidence>
<evidence type="ECO:0000256" key="2">
    <source>
        <dbReference type="PROSITE-ProRule" id="PRU00335"/>
    </source>
</evidence>
<comment type="caution">
    <text evidence="4">The sequence shown here is derived from an EMBL/GenBank/DDBJ whole genome shotgun (WGS) entry which is preliminary data.</text>
</comment>
<dbReference type="RefSeq" id="WP_181754436.1">
    <property type="nucleotide sequence ID" value="NZ_JACEIQ010000026.1"/>
</dbReference>
<protein>
    <submittedName>
        <fullName evidence="4">TetR/AcrR family transcriptional regulator</fullName>
    </submittedName>
</protein>
<dbReference type="GO" id="GO:0003677">
    <property type="term" value="F:DNA binding"/>
    <property type="evidence" value="ECO:0007669"/>
    <property type="project" value="UniProtKB-UniRule"/>
</dbReference>
<name>A0A7W1WUE9_9BACL</name>
<dbReference type="InterPro" id="IPR009057">
    <property type="entry name" value="Homeodomain-like_sf"/>
</dbReference>
<feature type="DNA-binding region" description="H-T-H motif" evidence="2">
    <location>
        <begin position="32"/>
        <end position="51"/>
    </location>
</feature>
<dbReference type="Proteomes" id="UP000535491">
    <property type="component" value="Unassembled WGS sequence"/>
</dbReference>
<evidence type="ECO:0000313" key="5">
    <source>
        <dbReference type="Proteomes" id="UP000535491"/>
    </source>
</evidence>
<sequence length="210" mass="24301">MDGFQRRKERKKENIRRAAFELFSAYGVQKVSISEIAEKANVSQVTIYNYFGSKDGLLQDVIVDCMNKGWQEYRELVESDIAFPEMIDQFINEKTQFTGVLNPEFLQSFISNDPEIRRVVEEQFQTHGLPVLLKLIEKGKSQGYINQDISVEAILKYIHMFKEAKYRLDTLSDDPKRNLRLSRELSALFFYGLMGKPANGGRQNDQAGRQ</sequence>
<dbReference type="EMBL" id="JACEIQ010000026">
    <property type="protein sequence ID" value="MBA4496222.1"/>
    <property type="molecule type" value="Genomic_DNA"/>
</dbReference>
<dbReference type="PROSITE" id="PS50977">
    <property type="entry name" value="HTH_TETR_2"/>
    <property type="match status" value="1"/>
</dbReference>
<dbReference type="SUPFAM" id="SSF46689">
    <property type="entry name" value="Homeodomain-like"/>
    <property type="match status" value="1"/>
</dbReference>
<dbReference type="InterPro" id="IPR050624">
    <property type="entry name" value="HTH-type_Tx_Regulator"/>
</dbReference>
<dbReference type="PANTHER" id="PTHR43479:SF21">
    <property type="entry name" value="TRANSCRIPTIONAL REGULATOR, TETR FAMILY"/>
    <property type="match status" value="1"/>
</dbReference>
<organism evidence="4 5">
    <name type="scientific">Paenactinomyces guangxiensis</name>
    <dbReference type="NCBI Taxonomy" id="1490290"/>
    <lineage>
        <taxon>Bacteria</taxon>
        <taxon>Bacillati</taxon>
        <taxon>Bacillota</taxon>
        <taxon>Bacilli</taxon>
        <taxon>Bacillales</taxon>
        <taxon>Thermoactinomycetaceae</taxon>
        <taxon>Paenactinomyces</taxon>
    </lineage>
</organism>
<accession>A0A7W1WUE9</accession>
<keyword evidence="1 2" id="KW-0238">DNA-binding</keyword>